<evidence type="ECO:0000313" key="3">
    <source>
        <dbReference type="EMBL" id="PYF12917.1"/>
    </source>
</evidence>
<evidence type="ECO:0000313" key="4">
    <source>
        <dbReference type="Proteomes" id="UP000247727"/>
    </source>
</evidence>
<organism evidence="3 4">
    <name type="scientific">Rhodobacter viridis</name>
    <dbReference type="NCBI Taxonomy" id="1054202"/>
    <lineage>
        <taxon>Bacteria</taxon>
        <taxon>Pseudomonadati</taxon>
        <taxon>Pseudomonadota</taxon>
        <taxon>Alphaproteobacteria</taxon>
        <taxon>Rhodobacterales</taxon>
        <taxon>Rhodobacter group</taxon>
        <taxon>Rhodobacter</taxon>
    </lineage>
</organism>
<name>A0A318U2W4_9RHOB</name>
<comment type="caution">
    <text evidence="3">The sequence shown here is derived from an EMBL/GenBank/DDBJ whole genome shotgun (WGS) entry which is preliminary data.</text>
</comment>
<feature type="domain" description="DUF403" evidence="1">
    <location>
        <begin position="528"/>
        <end position="808"/>
    </location>
</feature>
<evidence type="ECO:0000259" key="2">
    <source>
        <dbReference type="Pfam" id="PF14403"/>
    </source>
</evidence>
<feature type="domain" description="Circularly permuted ATP-grasp type 2" evidence="2">
    <location>
        <begin position="92"/>
        <end position="479"/>
    </location>
</feature>
<dbReference type="AlphaFoldDB" id="A0A318U2W4"/>
<dbReference type="PANTHER" id="PTHR34595">
    <property type="entry name" value="BLR5612 PROTEIN"/>
    <property type="match status" value="1"/>
</dbReference>
<dbReference type="PANTHER" id="PTHR34595:SF2">
    <property type="entry name" value="BLR2978 PROTEIN"/>
    <property type="match status" value="1"/>
</dbReference>
<dbReference type="Pfam" id="PF14403">
    <property type="entry name" value="CP_ATPgrasp_2"/>
    <property type="match status" value="1"/>
</dbReference>
<reference evidence="3 4" key="1">
    <citation type="submission" date="2018-06" db="EMBL/GenBank/DDBJ databases">
        <title>Genomic Encyclopedia of Type Strains, Phase III (KMG-III): the genomes of soil and plant-associated and newly described type strains.</title>
        <authorList>
            <person name="Whitman W."/>
        </authorList>
    </citation>
    <scope>NUCLEOTIDE SEQUENCE [LARGE SCALE GENOMIC DNA]</scope>
    <source>
        <strain evidence="3 4">JA737</strain>
    </source>
</reference>
<dbReference type="InterPro" id="IPR025841">
    <property type="entry name" value="CP_ATPgrasp_2"/>
</dbReference>
<protein>
    <submittedName>
        <fullName evidence="3">Putative circularly permuted ATP-grasp superfamily protein</fullName>
    </submittedName>
</protein>
<dbReference type="InterPro" id="IPR051680">
    <property type="entry name" value="ATP-dep_Glu-Cys_Ligase-2"/>
</dbReference>
<sequence length="809" mass="88713">MTQTPPPQAHPANDLFANYRLSPGVADELFDAGGQMRPVWKRFVERFARLSPAEVTARFERADQYLRDAGVFFRQYSNDPLAEREWPLSHIPVILHESEWETICAGLTQRADLLEAVMADLYGPGRLVAEGHLPAELIAGSRQWLRPMVGVTPRGGHFLHVLAFEIGRAPDGRWFVLGDRTQAPSGAGFALENRMATGRIFPERFPRAHIHRLAGFFATFRAAMERLAQAPGGRERAAAILTPGPQNDTYYEHTYIARYLGLMLLEGEDLLVQDAQAMVRTIEGPQPLGVLWRRIDAAFADPVELDATSQIGTPGLVEAIRAGNLAMVNALGSGVMEMRAMMAFLPSICEVLRGQPLKIPNIATWWCGGAPERAHVRDHSERMMIGSAYACDLPFDLGAATALGGTLRGSARSSISDWLEAEGQMLVGQEAVTLSTTPAWVESGTGANRIEPRPMTVRVFAARDASGNWTFMKGGYARIGRSGDTTALAMQRGGAVADVWVVADRPVRQESLLPRPEKGVRRASHGILPARSADNLYWLGRYVERTEDAIRLIRAYHLRLAATDNADDARLRLLRSFLAGYGITLTQPVPGALIDRIEAARGCAAKVRDRFSTDGWTALADLARTARSMSQTAKPGDDAARAMSVLLRKITGFSGLVHENMYRFSGWTFLSFGRALERTDALAALLATFTDAKAPSGCLDIAIEVADSVITHQRRYRMERSRETVVDLLALDGDNPRSILFQIARMRALAADLPHARDNGRLAALSRAIVPIESLLSVAAPDEITTHRLITLRSEVGEISNLVTQSYLG</sequence>
<dbReference type="Pfam" id="PF04168">
    <property type="entry name" value="Alpha-E"/>
    <property type="match status" value="1"/>
</dbReference>
<dbReference type="OrthoDB" id="9804079at2"/>
<dbReference type="InterPro" id="IPR007296">
    <property type="entry name" value="DUF403"/>
</dbReference>
<proteinExistence type="predicted"/>
<gene>
    <name evidence="3" type="ORF">C8J30_101299</name>
</gene>
<dbReference type="EMBL" id="QJTK01000001">
    <property type="protein sequence ID" value="PYF12917.1"/>
    <property type="molecule type" value="Genomic_DNA"/>
</dbReference>
<dbReference type="SUPFAM" id="SSF56059">
    <property type="entry name" value="Glutathione synthetase ATP-binding domain-like"/>
    <property type="match status" value="1"/>
</dbReference>
<accession>A0A318U2W4</accession>
<dbReference type="RefSeq" id="WP_110803945.1">
    <property type="nucleotide sequence ID" value="NZ_QJTK01000001.1"/>
</dbReference>
<evidence type="ECO:0000259" key="1">
    <source>
        <dbReference type="Pfam" id="PF04168"/>
    </source>
</evidence>
<keyword evidence="4" id="KW-1185">Reference proteome</keyword>
<dbReference type="Gene3D" id="3.40.50.11290">
    <property type="match status" value="1"/>
</dbReference>
<dbReference type="Proteomes" id="UP000247727">
    <property type="component" value="Unassembled WGS sequence"/>
</dbReference>